<evidence type="ECO:0000313" key="6">
    <source>
        <dbReference type="Proteomes" id="UP001152562"/>
    </source>
</evidence>
<organism evidence="5 6">
    <name type="scientific">Pieris brassicae</name>
    <name type="common">White butterfly</name>
    <name type="synonym">Large white butterfly</name>
    <dbReference type="NCBI Taxonomy" id="7116"/>
    <lineage>
        <taxon>Eukaryota</taxon>
        <taxon>Metazoa</taxon>
        <taxon>Ecdysozoa</taxon>
        <taxon>Arthropoda</taxon>
        <taxon>Hexapoda</taxon>
        <taxon>Insecta</taxon>
        <taxon>Pterygota</taxon>
        <taxon>Neoptera</taxon>
        <taxon>Endopterygota</taxon>
        <taxon>Lepidoptera</taxon>
        <taxon>Glossata</taxon>
        <taxon>Ditrysia</taxon>
        <taxon>Papilionoidea</taxon>
        <taxon>Pieridae</taxon>
        <taxon>Pierinae</taxon>
        <taxon>Pieris</taxon>
    </lineage>
</organism>
<keyword evidence="1 3" id="KW-0732">Signal</keyword>
<keyword evidence="6" id="KW-1185">Reference proteome</keyword>
<sequence length="330" mass="35249">MADALIVLALCFSTATAAKCTTGFSVVAPEVAVPGKTTAVLVTLHGKEGADLDSLNVTVKLETRDTHNDVKLLMTASQMITGYGIIPLKIPLSPASHCTLHTTVGCVGIEDCTAKSHSVIKLLGPVRDVIVRPARHHYRPGETITFWILALDHDLRLVRNELAYVALKNPAGTKVAIWEQLSLDEGVRKVTAIIAAGAQAGTWTIEANCGGGSAHVELSVGSGPGATTPATPAAEQHSVELKFADSMRRRYKPGLPFVGRVEAVSTEKRVRVRVKLYDDETDIYSQDIDMSTGEGGFIVPTVMADAPFVNLQLQPPVVLMGESVDTQTFQ</sequence>
<evidence type="ECO:0000313" key="5">
    <source>
        <dbReference type="EMBL" id="CAH3994554.1"/>
    </source>
</evidence>
<feature type="domain" description="Macroglobulin" evidence="4">
    <location>
        <begin position="135"/>
        <end position="214"/>
    </location>
</feature>
<dbReference type="Proteomes" id="UP001152562">
    <property type="component" value="Unassembled WGS sequence"/>
</dbReference>
<proteinExistence type="predicted"/>
<dbReference type="Pfam" id="PF01835">
    <property type="entry name" value="MG2"/>
    <property type="match status" value="1"/>
</dbReference>
<dbReference type="PANTHER" id="PTHR11412:SF136">
    <property type="entry name" value="CD109 ANTIGEN"/>
    <property type="match status" value="1"/>
</dbReference>
<comment type="caution">
    <text evidence="5">The sequence shown here is derived from an EMBL/GenBank/DDBJ whole genome shotgun (WGS) entry which is preliminary data.</text>
</comment>
<feature type="chain" id="PRO_5040226264" description="Macroglobulin domain-containing protein" evidence="3">
    <location>
        <begin position="18"/>
        <end position="330"/>
    </location>
</feature>
<dbReference type="EMBL" id="CALOZG010000003">
    <property type="protein sequence ID" value="CAH3994554.1"/>
    <property type="molecule type" value="Genomic_DNA"/>
</dbReference>
<dbReference type="Gene3D" id="2.60.40.1930">
    <property type="match status" value="1"/>
</dbReference>
<dbReference type="AlphaFoldDB" id="A0A9P0SYM0"/>
<evidence type="ECO:0000259" key="4">
    <source>
        <dbReference type="Pfam" id="PF01835"/>
    </source>
</evidence>
<keyword evidence="2" id="KW-0882">Thioester bond</keyword>
<name>A0A9P0SYM0_PIEBR</name>
<evidence type="ECO:0000256" key="1">
    <source>
        <dbReference type="ARBA" id="ARBA00022729"/>
    </source>
</evidence>
<evidence type="ECO:0000256" key="2">
    <source>
        <dbReference type="ARBA" id="ARBA00022966"/>
    </source>
</evidence>
<reference evidence="5" key="1">
    <citation type="submission" date="2022-05" db="EMBL/GenBank/DDBJ databases">
        <authorList>
            <person name="Okamura Y."/>
        </authorList>
    </citation>
    <scope>NUCLEOTIDE SEQUENCE</scope>
</reference>
<feature type="signal peptide" evidence="3">
    <location>
        <begin position="1"/>
        <end position="17"/>
    </location>
</feature>
<gene>
    <name evidence="5" type="ORF">PIBRA_LOCUS2302</name>
</gene>
<dbReference type="InterPro" id="IPR002890">
    <property type="entry name" value="MG2"/>
</dbReference>
<evidence type="ECO:0000256" key="3">
    <source>
        <dbReference type="SAM" id="SignalP"/>
    </source>
</evidence>
<dbReference type="InterPro" id="IPR050473">
    <property type="entry name" value="A2M/Complement_sys"/>
</dbReference>
<dbReference type="GO" id="GO:0004866">
    <property type="term" value="F:endopeptidase inhibitor activity"/>
    <property type="evidence" value="ECO:0007669"/>
    <property type="project" value="InterPro"/>
</dbReference>
<protein>
    <recommendedName>
        <fullName evidence="4">Macroglobulin domain-containing protein</fullName>
    </recommendedName>
</protein>
<dbReference type="PANTHER" id="PTHR11412">
    <property type="entry name" value="MACROGLOBULIN / COMPLEMENT"/>
    <property type="match status" value="1"/>
</dbReference>
<accession>A0A9P0SYM0</accession>